<comment type="caution">
    <text evidence="1">The sequence shown here is derived from an EMBL/GenBank/DDBJ whole genome shotgun (WGS) entry which is preliminary data.</text>
</comment>
<sequence>MKGSYILVVVVVVSLLSCFVGCEGCLKEERSLLLQLKSSFNPPNGSNGVLDEWKGGRCCKWSGVECSNLSRLFMLYLVGTNSRLNTARTWYPNITILGQFKQLKKLFLSDNQIGGSDTLQGLRLPYAQHGGFY</sequence>
<organism evidence="1 2">
    <name type="scientific">Persea americana</name>
    <name type="common">Avocado</name>
    <dbReference type="NCBI Taxonomy" id="3435"/>
    <lineage>
        <taxon>Eukaryota</taxon>
        <taxon>Viridiplantae</taxon>
        <taxon>Streptophyta</taxon>
        <taxon>Embryophyta</taxon>
        <taxon>Tracheophyta</taxon>
        <taxon>Spermatophyta</taxon>
        <taxon>Magnoliopsida</taxon>
        <taxon>Magnoliidae</taxon>
        <taxon>Laurales</taxon>
        <taxon>Lauraceae</taxon>
        <taxon>Persea</taxon>
    </lineage>
</organism>
<keyword evidence="2" id="KW-1185">Reference proteome</keyword>
<proteinExistence type="predicted"/>
<dbReference type="EMBL" id="CM056811">
    <property type="protein sequence ID" value="KAJ8636915.1"/>
    <property type="molecule type" value="Genomic_DNA"/>
</dbReference>
<dbReference type="Proteomes" id="UP001234297">
    <property type="component" value="Chromosome 3"/>
</dbReference>
<evidence type="ECO:0000313" key="2">
    <source>
        <dbReference type="Proteomes" id="UP001234297"/>
    </source>
</evidence>
<protein>
    <submittedName>
        <fullName evidence="1">Uncharacterized protein</fullName>
    </submittedName>
</protein>
<evidence type="ECO:0000313" key="1">
    <source>
        <dbReference type="EMBL" id="KAJ8636915.1"/>
    </source>
</evidence>
<gene>
    <name evidence="1" type="ORF">MRB53_011182</name>
</gene>
<accession>A0ACC2LU08</accession>
<reference evidence="1 2" key="1">
    <citation type="journal article" date="2022" name="Hortic Res">
        <title>A haplotype resolved chromosomal level avocado genome allows analysis of novel avocado genes.</title>
        <authorList>
            <person name="Nath O."/>
            <person name="Fletcher S.J."/>
            <person name="Hayward A."/>
            <person name="Shaw L.M."/>
            <person name="Masouleh A.K."/>
            <person name="Furtado A."/>
            <person name="Henry R.J."/>
            <person name="Mitter N."/>
        </authorList>
    </citation>
    <scope>NUCLEOTIDE SEQUENCE [LARGE SCALE GENOMIC DNA]</scope>
    <source>
        <strain evidence="2">cv. Hass</strain>
    </source>
</reference>
<name>A0ACC2LU08_PERAE</name>